<accession>A0ABR3WG76</accession>
<dbReference type="EMBL" id="JAWRVE010000088">
    <property type="protein sequence ID" value="KAL1861278.1"/>
    <property type="molecule type" value="Genomic_DNA"/>
</dbReference>
<reference evidence="2 3" key="1">
    <citation type="journal article" date="2024" name="IMA Fungus">
        <title>IMA Genome - F19 : A genome assembly and annotation guide to empower mycologists, including annotated draft genome sequences of Ceratocystis pirilliformis, Diaporthe australafricana, Fusarium ophioides, Paecilomyces lecythidis, and Sporothrix stenoceras.</title>
        <authorList>
            <person name="Aylward J."/>
            <person name="Wilson A.M."/>
            <person name="Visagie C.M."/>
            <person name="Spraker J."/>
            <person name="Barnes I."/>
            <person name="Buitendag C."/>
            <person name="Ceriani C."/>
            <person name="Del Mar Angel L."/>
            <person name="du Plessis D."/>
            <person name="Fuchs T."/>
            <person name="Gasser K."/>
            <person name="Kramer D."/>
            <person name="Li W."/>
            <person name="Munsamy K."/>
            <person name="Piso A."/>
            <person name="Price J.L."/>
            <person name="Sonnekus B."/>
            <person name="Thomas C."/>
            <person name="van der Nest A."/>
            <person name="van Dijk A."/>
            <person name="van Heerden A."/>
            <person name="van Vuuren N."/>
            <person name="Yilmaz N."/>
            <person name="Duong T.A."/>
            <person name="van der Merwe N.A."/>
            <person name="Wingfield M.J."/>
            <person name="Wingfield B.D."/>
        </authorList>
    </citation>
    <scope>NUCLEOTIDE SEQUENCE [LARGE SCALE GENOMIC DNA]</scope>
    <source>
        <strain evidence="2 3">CMW 18300</strain>
    </source>
</reference>
<dbReference type="Proteomes" id="UP001583177">
    <property type="component" value="Unassembled WGS sequence"/>
</dbReference>
<proteinExistence type="predicted"/>
<sequence>MQAEKGATLIPAINASVWEQGIATRLALLRDWMWNDGRPYGARLAALQKVNGKITSDGLDKVFAFSIDSTGLAPAQFDGHFASSTSPGPKRKLDETGFEVPDSEDEDYGWQEKDSSLLPGMPPQWQGSEDLIIGSKHDAEGDSQVEDSELEDDRSPNEEQ</sequence>
<comment type="caution">
    <text evidence="2">The sequence shown here is derived from an EMBL/GenBank/DDBJ whole genome shotgun (WGS) entry which is preliminary data.</text>
</comment>
<feature type="compositionally biased region" description="Acidic residues" evidence="1">
    <location>
        <begin position="141"/>
        <end position="152"/>
    </location>
</feature>
<protein>
    <submittedName>
        <fullName evidence="2">Uncharacterized protein</fullName>
    </submittedName>
</protein>
<feature type="region of interest" description="Disordered" evidence="1">
    <location>
        <begin position="78"/>
        <end position="160"/>
    </location>
</feature>
<organism evidence="2 3">
    <name type="scientific">Diaporthe australafricana</name>
    <dbReference type="NCBI Taxonomy" id="127596"/>
    <lineage>
        <taxon>Eukaryota</taxon>
        <taxon>Fungi</taxon>
        <taxon>Dikarya</taxon>
        <taxon>Ascomycota</taxon>
        <taxon>Pezizomycotina</taxon>
        <taxon>Sordariomycetes</taxon>
        <taxon>Sordariomycetidae</taxon>
        <taxon>Diaporthales</taxon>
        <taxon>Diaporthaceae</taxon>
        <taxon>Diaporthe</taxon>
    </lineage>
</organism>
<evidence type="ECO:0000256" key="1">
    <source>
        <dbReference type="SAM" id="MobiDB-lite"/>
    </source>
</evidence>
<evidence type="ECO:0000313" key="2">
    <source>
        <dbReference type="EMBL" id="KAL1861278.1"/>
    </source>
</evidence>
<gene>
    <name evidence="2" type="ORF">Daus18300_008953</name>
</gene>
<evidence type="ECO:0000313" key="3">
    <source>
        <dbReference type="Proteomes" id="UP001583177"/>
    </source>
</evidence>
<name>A0ABR3WG76_9PEZI</name>
<keyword evidence="3" id="KW-1185">Reference proteome</keyword>